<dbReference type="FunFam" id="1.10.510.10:FF:000021">
    <property type="entry name" value="Serine/threonine protein kinase"/>
    <property type="match status" value="1"/>
</dbReference>
<dbReference type="KEGG" id="sna:Snas_2132"/>
<keyword evidence="12" id="KW-0812">Transmembrane</keyword>
<dbReference type="Pfam" id="PF00069">
    <property type="entry name" value="Pkinase"/>
    <property type="match status" value="1"/>
</dbReference>
<dbReference type="AlphaFoldDB" id="D3Q1V9"/>
<evidence type="ECO:0000256" key="1">
    <source>
        <dbReference type="ARBA" id="ARBA00012513"/>
    </source>
</evidence>
<dbReference type="GO" id="GO:0005524">
    <property type="term" value="F:ATP binding"/>
    <property type="evidence" value="ECO:0007669"/>
    <property type="project" value="UniProtKB-UniRule"/>
</dbReference>
<dbReference type="OrthoDB" id="9762169at2"/>
<keyword evidence="3" id="KW-0808">Transferase</keyword>
<name>D3Q1V9_STANL</name>
<feature type="region of interest" description="Disordered" evidence="11">
    <location>
        <begin position="359"/>
        <end position="451"/>
    </location>
</feature>
<evidence type="ECO:0000256" key="8">
    <source>
        <dbReference type="ARBA" id="ARBA00047899"/>
    </source>
</evidence>
<dbReference type="Gene3D" id="3.30.200.20">
    <property type="entry name" value="Phosphorylase Kinase, domain 1"/>
    <property type="match status" value="1"/>
</dbReference>
<dbReference type="GO" id="GO:0004674">
    <property type="term" value="F:protein serine/threonine kinase activity"/>
    <property type="evidence" value="ECO:0007669"/>
    <property type="project" value="UniProtKB-KW"/>
</dbReference>
<dbReference type="GO" id="GO:0045717">
    <property type="term" value="P:negative regulation of fatty acid biosynthetic process"/>
    <property type="evidence" value="ECO:0007669"/>
    <property type="project" value="UniProtKB-ARBA"/>
</dbReference>
<evidence type="ECO:0000256" key="5">
    <source>
        <dbReference type="ARBA" id="ARBA00022741"/>
    </source>
</evidence>
<dbReference type="CDD" id="cd06577">
    <property type="entry name" value="PASTA_pknB"/>
    <property type="match status" value="1"/>
</dbReference>
<accession>D3Q1V9</accession>
<comment type="catalytic activity">
    <reaction evidence="8">
        <text>L-threonyl-[protein] + ATP = O-phospho-L-threonyl-[protein] + ADP + H(+)</text>
        <dbReference type="Rhea" id="RHEA:46608"/>
        <dbReference type="Rhea" id="RHEA-COMP:11060"/>
        <dbReference type="Rhea" id="RHEA-COMP:11605"/>
        <dbReference type="ChEBI" id="CHEBI:15378"/>
        <dbReference type="ChEBI" id="CHEBI:30013"/>
        <dbReference type="ChEBI" id="CHEBI:30616"/>
        <dbReference type="ChEBI" id="CHEBI:61977"/>
        <dbReference type="ChEBI" id="CHEBI:456216"/>
        <dbReference type="EC" id="2.7.11.1"/>
    </reaction>
</comment>
<dbReference type="EMBL" id="CP001778">
    <property type="protein sequence ID" value="ADD41826.1"/>
    <property type="molecule type" value="Genomic_DNA"/>
</dbReference>
<dbReference type="SMART" id="SM00740">
    <property type="entry name" value="PASTA"/>
    <property type="match status" value="1"/>
</dbReference>
<dbReference type="PROSITE" id="PS51178">
    <property type="entry name" value="PASTA"/>
    <property type="match status" value="1"/>
</dbReference>
<dbReference type="InterPro" id="IPR005543">
    <property type="entry name" value="PASTA_dom"/>
</dbReference>
<evidence type="ECO:0000259" key="13">
    <source>
        <dbReference type="PROSITE" id="PS50011"/>
    </source>
</evidence>
<feature type="compositionally biased region" description="Low complexity" evidence="11">
    <location>
        <begin position="394"/>
        <end position="419"/>
    </location>
</feature>
<keyword evidence="2 15" id="KW-0723">Serine/threonine-protein kinase</keyword>
<keyword evidence="16" id="KW-1185">Reference proteome</keyword>
<keyword evidence="12" id="KW-0472">Membrane</keyword>
<dbReference type="eggNOG" id="COG2815">
    <property type="taxonomic scope" value="Bacteria"/>
</dbReference>
<dbReference type="InterPro" id="IPR017441">
    <property type="entry name" value="Protein_kinase_ATP_BS"/>
</dbReference>
<dbReference type="Gene3D" id="1.10.510.10">
    <property type="entry name" value="Transferase(Phosphotransferase) domain 1"/>
    <property type="match status" value="1"/>
</dbReference>
<feature type="compositionally biased region" description="Basic and acidic residues" evidence="11">
    <location>
        <begin position="425"/>
        <end position="440"/>
    </location>
</feature>
<dbReference type="Proteomes" id="UP000000844">
    <property type="component" value="Chromosome"/>
</dbReference>
<keyword evidence="7 10" id="KW-0067">ATP-binding</keyword>
<dbReference type="InterPro" id="IPR008271">
    <property type="entry name" value="Ser/Thr_kinase_AS"/>
</dbReference>
<evidence type="ECO:0000256" key="12">
    <source>
        <dbReference type="SAM" id="Phobius"/>
    </source>
</evidence>
<dbReference type="PROSITE" id="PS00108">
    <property type="entry name" value="PROTEIN_KINASE_ST"/>
    <property type="match status" value="1"/>
</dbReference>
<reference evidence="15 16" key="1">
    <citation type="journal article" date="2009" name="Stand. Genomic Sci.">
        <title>Complete genome sequence of Stackebrandtia nassauensis type strain (LLR-40K-21).</title>
        <authorList>
            <person name="Munk C."/>
            <person name="Lapidus A."/>
            <person name="Copeland A."/>
            <person name="Jando M."/>
            <person name="Mayilraj S."/>
            <person name="Glavina Del Rio T."/>
            <person name="Nolan M."/>
            <person name="Chen F."/>
            <person name="Lucas S."/>
            <person name="Tice H."/>
            <person name="Cheng J.F."/>
            <person name="Han C."/>
            <person name="Detter J.C."/>
            <person name="Bruce D."/>
            <person name="Goodwin L."/>
            <person name="Chain P."/>
            <person name="Pitluck S."/>
            <person name="Goker M."/>
            <person name="Ovchinikova G."/>
            <person name="Pati A."/>
            <person name="Ivanova N."/>
            <person name="Mavromatis K."/>
            <person name="Chen A."/>
            <person name="Palaniappan K."/>
            <person name="Land M."/>
            <person name="Hauser L."/>
            <person name="Chang Y.J."/>
            <person name="Jeffries C.D."/>
            <person name="Bristow J."/>
            <person name="Eisen J.A."/>
            <person name="Markowitz V."/>
            <person name="Hugenholtz P."/>
            <person name="Kyrpides N.C."/>
            <person name="Klenk H.P."/>
        </authorList>
    </citation>
    <scope>NUCLEOTIDE SEQUENCE [LARGE SCALE GENOMIC DNA]</scope>
    <source>
        <strain evidence="16">DSM 44728 / CIP 108903 / NRRL B-16338 / NBRC 102104 / LLR-40K-21</strain>
    </source>
</reference>
<keyword evidence="5 10" id="KW-0547">Nucleotide-binding</keyword>
<evidence type="ECO:0000256" key="10">
    <source>
        <dbReference type="PROSITE-ProRule" id="PRU10141"/>
    </source>
</evidence>
<feature type="compositionally biased region" description="Low complexity" evidence="11">
    <location>
        <begin position="312"/>
        <end position="326"/>
    </location>
</feature>
<dbReference type="SMART" id="SM00220">
    <property type="entry name" value="S_TKc"/>
    <property type="match status" value="1"/>
</dbReference>
<evidence type="ECO:0000313" key="16">
    <source>
        <dbReference type="Proteomes" id="UP000000844"/>
    </source>
</evidence>
<dbReference type="SUPFAM" id="SSF56112">
    <property type="entry name" value="Protein kinase-like (PK-like)"/>
    <property type="match status" value="1"/>
</dbReference>
<dbReference type="STRING" id="446470.Snas_2132"/>
<feature type="transmembrane region" description="Helical" evidence="12">
    <location>
        <begin position="331"/>
        <end position="352"/>
    </location>
</feature>
<evidence type="ECO:0000259" key="14">
    <source>
        <dbReference type="PROSITE" id="PS51178"/>
    </source>
</evidence>
<dbReference type="HOGENOM" id="CLU_000288_63_44_11"/>
<evidence type="ECO:0000256" key="2">
    <source>
        <dbReference type="ARBA" id="ARBA00022527"/>
    </source>
</evidence>
<dbReference type="Pfam" id="PF03793">
    <property type="entry name" value="PASTA"/>
    <property type="match status" value="1"/>
</dbReference>
<evidence type="ECO:0000256" key="3">
    <source>
        <dbReference type="ARBA" id="ARBA00022679"/>
    </source>
</evidence>
<keyword evidence="12" id="KW-1133">Transmembrane helix</keyword>
<dbReference type="PANTHER" id="PTHR43289">
    <property type="entry name" value="MITOGEN-ACTIVATED PROTEIN KINASE KINASE KINASE 20-RELATED"/>
    <property type="match status" value="1"/>
</dbReference>
<dbReference type="CDD" id="cd14014">
    <property type="entry name" value="STKc_PknB_like"/>
    <property type="match status" value="1"/>
</dbReference>
<feature type="domain" description="Protein kinase" evidence="13">
    <location>
        <begin position="28"/>
        <end position="290"/>
    </location>
</feature>
<evidence type="ECO:0000313" key="15">
    <source>
        <dbReference type="EMBL" id="ADD41826.1"/>
    </source>
</evidence>
<dbReference type="FunFam" id="3.30.200.20:FF:000035">
    <property type="entry name" value="Serine/threonine protein kinase Stk1"/>
    <property type="match status" value="1"/>
</dbReference>
<dbReference type="eggNOG" id="COG0515">
    <property type="taxonomic scope" value="Bacteria"/>
</dbReference>
<dbReference type="RefSeq" id="WP_013017397.1">
    <property type="nucleotide sequence ID" value="NC_013947.1"/>
</dbReference>
<dbReference type="InterPro" id="IPR000719">
    <property type="entry name" value="Prot_kinase_dom"/>
</dbReference>
<keyword evidence="6 15" id="KW-0418">Kinase</keyword>
<dbReference type="EC" id="2.7.11.1" evidence="1"/>
<dbReference type="PROSITE" id="PS00107">
    <property type="entry name" value="PROTEIN_KINASE_ATP"/>
    <property type="match status" value="1"/>
</dbReference>
<evidence type="ECO:0000256" key="7">
    <source>
        <dbReference type="ARBA" id="ARBA00022840"/>
    </source>
</evidence>
<feature type="domain" description="PASTA" evidence="14">
    <location>
        <begin position="425"/>
        <end position="493"/>
    </location>
</feature>
<protein>
    <recommendedName>
        <fullName evidence="1">non-specific serine/threonine protein kinase</fullName>
        <ecNumber evidence="1">2.7.11.1</ecNumber>
    </recommendedName>
</protein>
<proteinExistence type="predicted"/>
<feature type="region of interest" description="Disordered" evidence="11">
    <location>
        <begin position="302"/>
        <end position="326"/>
    </location>
</feature>
<organism evidence="15 16">
    <name type="scientific">Stackebrandtia nassauensis (strain DSM 44728 / CIP 108903 / NRRL B-16338 / NBRC 102104 / LLR-40K-21)</name>
    <dbReference type="NCBI Taxonomy" id="446470"/>
    <lineage>
        <taxon>Bacteria</taxon>
        <taxon>Bacillati</taxon>
        <taxon>Actinomycetota</taxon>
        <taxon>Actinomycetes</taxon>
        <taxon>Glycomycetales</taxon>
        <taxon>Glycomycetaceae</taxon>
        <taxon>Stackebrandtia</taxon>
    </lineage>
</organism>
<evidence type="ECO:0000256" key="4">
    <source>
        <dbReference type="ARBA" id="ARBA00022737"/>
    </source>
</evidence>
<gene>
    <name evidence="15" type="ordered locus">Snas_2132</name>
</gene>
<comment type="catalytic activity">
    <reaction evidence="9">
        <text>L-seryl-[protein] + ATP = O-phospho-L-seryl-[protein] + ADP + H(+)</text>
        <dbReference type="Rhea" id="RHEA:17989"/>
        <dbReference type="Rhea" id="RHEA-COMP:9863"/>
        <dbReference type="Rhea" id="RHEA-COMP:11604"/>
        <dbReference type="ChEBI" id="CHEBI:15378"/>
        <dbReference type="ChEBI" id="CHEBI:29999"/>
        <dbReference type="ChEBI" id="CHEBI:30616"/>
        <dbReference type="ChEBI" id="CHEBI:83421"/>
        <dbReference type="ChEBI" id="CHEBI:456216"/>
        <dbReference type="EC" id="2.7.11.1"/>
    </reaction>
</comment>
<feature type="compositionally biased region" description="Basic and acidic residues" evidence="11">
    <location>
        <begin position="362"/>
        <end position="393"/>
    </location>
</feature>
<dbReference type="Gene3D" id="3.30.10.20">
    <property type="match status" value="1"/>
</dbReference>
<keyword evidence="4" id="KW-0677">Repeat</keyword>
<sequence>MPTPDETPIGREPTRESLPPTAIVSDRYRLDHRIGSGGMGEVWSGLDTRLERPVAVKLMHHELSGNKRFRARFASEAKLVAALDSPHVATLYDYGEEATPGGPRSYLVMEMVRGGSLADLLDTRDTLAPGETMKIIAQAAEGLQAAHDAGIIHRDVKPGNILVTGDRHVKLIDFGIARAKGEARLTKSGEAVLGTLAYTSPEQLNGDEPTPSVDVYSLGVVAYECLAGRPPFASDNPGAVLKGHLYQQPPPLPDNVPAPVAEAVMRALDKDPEQRWTSTAAFAQACRDAVEAPEPLPVKVSAPVGGPESEATTVPLGPTGPVPSSGTRRIGFGRVAAVLAAVVLLVAVAVLWRPWTYFGEAPGHDGSKEAATKDVADSSDGKSDKSSEKDKTKNSASSKSEAAEGGQSSDSGGNDSSSGGDDGNGNERVEVPDLEGRTHTEAPNVLESHGFDNYKGVAQPWNPGDQACVVTSQVPVAGAKVDPDTKINFYFKGGEGICQ</sequence>
<evidence type="ECO:0000256" key="6">
    <source>
        <dbReference type="ARBA" id="ARBA00022777"/>
    </source>
</evidence>
<dbReference type="PANTHER" id="PTHR43289:SF6">
    <property type="entry name" value="SERINE_THREONINE-PROTEIN KINASE NEKL-3"/>
    <property type="match status" value="1"/>
</dbReference>
<evidence type="ECO:0000256" key="9">
    <source>
        <dbReference type="ARBA" id="ARBA00048679"/>
    </source>
</evidence>
<dbReference type="InterPro" id="IPR011009">
    <property type="entry name" value="Kinase-like_dom_sf"/>
</dbReference>
<feature type="binding site" evidence="10">
    <location>
        <position position="57"/>
    </location>
    <ligand>
        <name>ATP</name>
        <dbReference type="ChEBI" id="CHEBI:30616"/>
    </ligand>
</feature>
<dbReference type="PROSITE" id="PS50011">
    <property type="entry name" value="PROTEIN_KINASE_DOM"/>
    <property type="match status" value="1"/>
</dbReference>
<evidence type="ECO:0000256" key="11">
    <source>
        <dbReference type="SAM" id="MobiDB-lite"/>
    </source>
</evidence>